<comment type="caution">
    <text evidence="2">The sequence shown here is derived from an EMBL/GenBank/DDBJ whole genome shotgun (WGS) entry which is preliminary data.</text>
</comment>
<dbReference type="Pfam" id="PF00781">
    <property type="entry name" value="DAGK_cat"/>
    <property type="match status" value="1"/>
</dbReference>
<dbReference type="GO" id="GO:0016301">
    <property type="term" value="F:kinase activity"/>
    <property type="evidence" value="ECO:0007669"/>
    <property type="project" value="InterPro"/>
</dbReference>
<dbReference type="SUPFAM" id="SSF111331">
    <property type="entry name" value="NAD kinase/diacylglycerol kinase-like"/>
    <property type="match status" value="1"/>
</dbReference>
<name>A0A556CMZ7_BREAU</name>
<protein>
    <recommendedName>
        <fullName evidence="1">DAGKc domain-containing protein</fullName>
    </recommendedName>
</protein>
<dbReference type="OrthoDB" id="3171056at2"/>
<dbReference type="AlphaFoldDB" id="A0A556CMZ7"/>
<dbReference type="InterPro" id="IPR001206">
    <property type="entry name" value="Diacylglycerol_kinase_cat_dom"/>
</dbReference>
<evidence type="ECO:0000313" key="3">
    <source>
        <dbReference type="Proteomes" id="UP000316406"/>
    </source>
</evidence>
<organism evidence="2 3">
    <name type="scientific">Brevibacterium aurantiacum</name>
    <dbReference type="NCBI Taxonomy" id="273384"/>
    <lineage>
        <taxon>Bacteria</taxon>
        <taxon>Bacillati</taxon>
        <taxon>Actinomycetota</taxon>
        <taxon>Actinomycetes</taxon>
        <taxon>Micrococcales</taxon>
        <taxon>Brevibacteriaceae</taxon>
        <taxon>Brevibacterium</taxon>
    </lineage>
</organism>
<feature type="domain" description="DAGKc" evidence="1">
    <location>
        <begin position="20"/>
        <end position="151"/>
    </location>
</feature>
<dbReference type="Proteomes" id="UP000316406">
    <property type="component" value="Unassembled WGS sequence"/>
</dbReference>
<dbReference type="InterPro" id="IPR016064">
    <property type="entry name" value="NAD/diacylglycerol_kinase_sf"/>
</dbReference>
<proteinExistence type="predicted"/>
<keyword evidence="3" id="KW-1185">Reference proteome</keyword>
<evidence type="ECO:0000259" key="1">
    <source>
        <dbReference type="PROSITE" id="PS50146"/>
    </source>
</evidence>
<dbReference type="PROSITE" id="PS50146">
    <property type="entry name" value="DAGK"/>
    <property type="match status" value="1"/>
</dbReference>
<evidence type="ECO:0000313" key="2">
    <source>
        <dbReference type="EMBL" id="TSI18802.1"/>
    </source>
</evidence>
<dbReference type="InterPro" id="IPR017438">
    <property type="entry name" value="ATP-NAD_kinase_N"/>
</dbReference>
<dbReference type="Gene3D" id="3.40.50.10330">
    <property type="entry name" value="Probable inorganic polyphosphate/atp-NAD kinase, domain 1"/>
    <property type="match status" value="1"/>
</dbReference>
<sequence>MLSTMTAPRLSPPLTPPSLEAAMKVGILANPKHARTMRAYARLVEILNRDRITYRSATTTQHWPGTEQTSRLLDWGAELIVVLGGDGTLRVCAPVLAAAQMPVLIIPTGTANVLARHLGIRSTASALGLAEAHLGSQPVLSCDVPVNEADCFTATGPRREHFVSLAGVGGDARAISGRTQLPAALRLGILGYAYGASQALFAPLLKARLDDPHVASPQFDGTTGTEVWSVMASKTARPAGPIPVFAHAEVGAGEFEFLAVELRTTQAGGRLCEWAQIGWDCANRRPTAHSSMHYWRGTELSISVEAPAPVQLDGDLIGDCRRLDLRAGTTALTVLTPN</sequence>
<dbReference type="Gene3D" id="2.60.200.40">
    <property type="match status" value="1"/>
</dbReference>
<accession>A0A556CMZ7</accession>
<dbReference type="EMBL" id="VLTK01000002">
    <property type="protein sequence ID" value="TSI18802.1"/>
    <property type="molecule type" value="Genomic_DNA"/>
</dbReference>
<reference evidence="2 3" key="1">
    <citation type="submission" date="2019-07" db="EMBL/GenBank/DDBJ databases">
        <title>Draft genome sequence of Brevibacterium aurantiacum XU54 isolated from Xinjiang China.</title>
        <authorList>
            <person name="Xu X."/>
        </authorList>
    </citation>
    <scope>NUCLEOTIDE SEQUENCE [LARGE SCALE GENOMIC DNA]</scope>
    <source>
        <strain evidence="2 3">XU54</strain>
    </source>
</reference>
<gene>
    <name evidence="2" type="ORF">FO013_04530</name>
</gene>